<keyword evidence="3" id="KW-1185">Reference proteome</keyword>
<dbReference type="InterPro" id="IPR002918">
    <property type="entry name" value="Lipase_EstA/Esterase_EstB"/>
</dbReference>
<proteinExistence type="predicted"/>
<evidence type="ECO:0000313" key="2">
    <source>
        <dbReference type="EMBL" id="CDW84125.1"/>
    </source>
</evidence>
<organism evidence="2 3">
    <name type="scientific">Stylonychia lemnae</name>
    <name type="common">Ciliate</name>
    <dbReference type="NCBI Taxonomy" id="5949"/>
    <lineage>
        <taxon>Eukaryota</taxon>
        <taxon>Sar</taxon>
        <taxon>Alveolata</taxon>
        <taxon>Ciliophora</taxon>
        <taxon>Intramacronucleata</taxon>
        <taxon>Spirotrichea</taxon>
        <taxon>Stichotrichia</taxon>
        <taxon>Sporadotrichida</taxon>
        <taxon>Oxytrichidae</taxon>
        <taxon>Stylonychinae</taxon>
        <taxon>Stylonychia</taxon>
    </lineage>
</organism>
<keyword evidence="1" id="KW-0732">Signal</keyword>
<dbReference type="Pfam" id="PF01674">
    <property type="entry name" value="Lipase_2"/>
    <property type="match status" value="1"/>
</dbReference>
<dbReference type="PANTHER" id="PTHR32015">
    <property type="entry name" value="FASTING INDUCED LIPASE"/>
    <property type="match status" value="1"/>
</dbReference>
<evidence type="ECO:0000256" key="1">
    <source>
        <dbReference type="SAM" id="SignalP"/>
    </source>
</evidence>
<name>A0A078AP23_STYLE</name>
<feature type="signal peptide" evidence="1">
    <location>
        <begin position="1"/>
        <end position="19"/>
    </location>
</feature>
<sequence>MKSIITFASISIFATIVTSQNSTYKRGLTDHFIQFLNLNKNYYPYNFNRTQFFGGSFGGKDNDTSPITKVPVVFVHGAADMLYGDNDSNNGFRYSIEYFIQNGYTKSEIYGSMWGFGDTSNQKNLVDVISHSMGVTLSRAAIKGGEFDLEDIQIIKLNSLGSRIRTYIGIAGINYGFMVCLNETISHIRNCDKILGFYPGMLDNKTNTTIDQSKFLQQINQNKAKEGTYAYSILSLYDQVAKPYVYGGNYTSVFPTMDMAFIFNSSLYTHCQVRDLSAELQLRLLNSYHEDIKETSEMNKFI</sequence>
<dbReference type="PANTHER" id="PTHR32015:SF1">
    <property type="entry name" value="LIPASE"/>
    <property type="match status" value="1"/>
</dbReference>
<protein>
    <submittedName>
        <fullName evidence="2">Lipase</fullName>
    </submittedName>
</protein>
<reference evidence="2 3" key="1">
    <citation type="submission" date="2014-06" db="EMBL/GenBank/DDBJ databases">
        <authorList>
            <person name="Swart Estienne"/>
        </authorList>
    </citation>
    <scope>NUCLEOTIDE SEQUENCE [LARGE SCALE GENOMIC DNA]</scope>
    <source>
        <strain evidence="2 3">130c</strain>
    </source>
</reference>
<dbReference type="InterPro" id="IPR029058">
    <property type="entry name" value="AB_hydrolase_fold"/>
</dbReference>
<gene>
    <name evidence="2" type="primary">Contig12181.g13014</name>
    <name evidence="2" type="ORF">STYLEM_13182</name>
</gene>
<accession>A0A078AP23</accession>
<dbReference type="EMBL" id="CCKQ01012502">
    <property type="protein sequence ID" value="CDW84125.1"/>
    <property type="molecule type" value="Genomic_DNA"/>
</dbReference>
<dbReference type="GO" id="GO:0016298">
    <property type="term" value="F:lipase activity"/>
    <property type="evidence" value="ECO:0007669"/>
    <property type="project" value="TreeGrafter"/>
</dbReference>
<dbReference type="InParanoid" id="A0A078AP23"/>
<dbReference type="Proteomes" id="UP000039865">
    <property type="component" value="Unassembled WGS sequence"/>
</dbReference>
<dbReference type="SUPFAM" id="SSF53474">
    <property type="entry name" value="alpha/beta-Hydrolases"/>
    <property type="match status" value="1"/>
</dbReference>
<dbReference type="AlphaFoldDB" id="A0A078AP23"/>
<dbReference type="Gene3D" id="3.40.50.1820">
    <property type="entry name" value="alpha/beta hydrolase"/>
    <property type="match status" value="2"/>
</dbReference>
<feature type="chain" id="PRO_5001729526" evidence="1">
    <location>
        <begin position="20"/>
        <end position="302"/>
    </location>
</feature>
<evidence type="ECO:0000313" key="3">
    <source>
        <dbReference type="Proteomes" id="UP000039865"/>
    </source>
</evidence>
<dbReference type="GO" id="GO:0016042">
    <property type="term" value="P:lipid catabolic process"/>
    <property type="evidence" value="ECO:0007669"/>
    <property type="project" value="InterPro"/>
</dbReference>